<gene>
    <name evidence="3" type="ORF">ABV408_02870</name>
</gene>
<feature type="chain" id="PRO_5044501896" evidence="2">
    <location>
        <begin position="22"/>
        <end position="101"/>
    </location>
</feature>
<dbReference type="RefSeq" id="WP_353980971.1">
    <property type="nucleotide sequence ID" value="NZ_CP159578.1"/>
</dbReference>
<keyword evidence="2" id="KW-0732">Signal</keyword>
<evidence type="ECO:0000256" key="1">
    <source>
        <dbReference type="SAM" id="MobiDB-lite"/>
    </source>
</evidence>
<evidence type="ECO:0000313" key="3">
    <source>
        <dbReference type="EMBL" id="XCJ80130.1"/>
    </source>
</evidence>
<feature type="region of interest" description="Disordered" evidence="1">
    <location>
        <begin position="69"/>
        <end position="101"/>
    </location>
</feature>
<dbReference type="AlphaFoldDB" id="A0AB74UE52"/>
<name>A0AB74UE52_9GAMM</name>
<feature type="signal peptide" evidence="2">
    <location>
        <begin position="1"/>
        <end position="21"/>
    </location>
</feature>
<evidence type="ECO:0000256" key="2">
    <source>
        <dbReference type="SAM" id="SignalP"/>
    </source>
</evidence>
<protein>
    <submittedName>
        <fullName evidence="3">Uncharacterized protein</fullName>
    </submittedName>
</protein>
<dbReference type="EMBL" id="CP159578">
    <property type="protein sequence ID" value="XCJ80130.1"/>
    <property type="molecule type" value="Genomic_DNA"/>
</dbReference>
<reference evidence="3" key="1">
    <citation type="submission" date="2024-06" db="EMBL/GenBank/DDBJ databases">
        <title>Complete genome of Salinicola endophyticus HNIBRBA4755.</title>
        <authorList>
            <person name="Shin S.Y."/>
            <person name="Kang H."/>
            <person name="Song J."/>
        </authorList>
    </citation>
    <scope>NUCLEOTIDE SEQUENCE</scope>
    <source>
        <strain evidence="3">HNIBRBA4755</strain>
    </source>
</reference>
<accession>A0AB74UE52</accession>
<proteinExistence type="predicted"/>
<organism evidence="3">
    <name type="scientific">Salinicola endophyticus</name>
    <dbReference type="NCBI Taxonomy" id="1949083"/>
    <lineage>
        <taxon>Bacteria</taxon>
        <taxon>Pseudomonadati</taxon>
        <taxon>Pseudomonadota</taxon>
        <taxon>Gammaproteobacteria</taxon>
        <taxon>Oceanospirillales</taxon>
        <taxon>Halomonadaceae</taxon>
        <taxon>Salinicola</taxon>
    </lineage>
</organism>
<sequence length="101" mass="10514">MKTLAVLLVLGCVGQGAAALAGDCAEFRCRYGDVPRPPETLIAEPFHVFYGQPTPRPMRPYRDLGVGEISRDTVSGHGSPGGEMAGSLGREAAPSSSDSVP</sequence>